<organism evidence="1 2">
    <name type="scientific">Nocardiopsis mwathae</name>
    <dbReference type="NCBI Taxonomy" id="1472723"/>
    <lineage>
        <taxon>Bacteria</taxon>
        <taxon>Bacillati</taxon>
        <taxon>Actinomycetota</taxon>
        <taxon>Actinomycetes</taxon>
        <taxon>Streptosporangiales</taxon>
        <taxon>Nocardiopsidaceae</taxon>
        <taxon>Nocardiopsis</taxon>
    </lineage>
</organism>
<dbReference type="AlphaFoldDB" id="A0A7W9YKI2"/>
<name>A0A7W9YKI2_9ACTN</name>
<accession>A0A7W9YKI2</accession>
<evidence type="ECO:0000313" key="2">
    <source>
        <dbReference type="Proteomes" id="UP000546642"/>
    </source>
</evidence>
<dbReference type="EMBL" id="JACHDS010000001">
    <property type="protein sequence ID" value="MBB6173848.1"/>
    <property type="molecule type" value="Genomic_DNA"/>
</dbReference>
<protein>
    <submittedName>
        <fullName evidence="1">Uncharacterized protein</fullName>
    </submittedName>
</protein>
<sequence length="71" mass="7717">MTSAVRVVIGDITVTCNPELPFLQRYTARHLGYVIRLRASRGEVFRALVGECGLSTTAAARLLNRLDGGGR</sequence>
<keyword evidence="2" id="KW-1185">Reference proteome</keyword>
<gene>
    <name evidence="1" type="ORF">HNR23_003908</name>
</gene>
<comment type="caution">
    <text evidence="1">The sequence shown here is derived from an EMBL/GenBank/DDBJ whole genome shotgun (WGS) entry which is preliminary data.</text>
</comment>
<evidence type="ECO:0000313" key="1">
    <source>
        <dbReference type="EMBL" id="MBB6173848.1"/>
    </source>
</evidence>
<reference evidence="1 2" key="1">
    <citation type="submission" date="2020-08" db="EMBL/GenBank/DDBJ databases">
        <title>Sequencing the genomes of 1000 actinobacteria strains.</title>
        <authorList>
            <person name="Klenk H.-P."/>
        </authorList>
    </citation>
    <scope>NUCLEOTIDE SEQUENCE [LARGE SCALE GENOMIC DNA]</scope>
    <source>
        <strain evidence="1 2">DSM 46659</strain>
    </source>
</reference>
<proteinExistence type="predicted"/>
<dbReference type="RefSeq" id="WP_184077504.1">
    <property type="nucleotide sequence ID" value="NZ_JACHDS010000001.1"/>
</dbReference>
<dbReference type="Proteomes" id="UP000546642">
    <property type="component" value="Unassembled WGS sequence"/>
</dbReference>